<proteinExistence type="predicted"/>
<dbReference type="RefSeq" id="WP_162449852.1">
    <property type="nucleotide sequence ID" value="NZ_WLZY01000002.1"/>
</dbReference>
<name>A0A7K3M1L3_9ACTN</name>
<gene>
    <name evidence="2" type="ORF">F7O44_08900</name>
</gene>
<protein>
    <submittedName>
        <fullName evidence="2">Uncharacterized protein</fullName>
    </submittedName>
</protein>
<feature type="region of interest" description="Disordered" evidence="1">
    <location>
        <begin position="183"/>
        <end position="207"/>
    </location>
</feature>
<keyword evidence="3" id="KW-1185">Reference proteome</keyword>
<evidence type="ECO:0000313" key="3">
    <source>
        <dbReference type="Proteomes" id="UP000460435"/>
    </source>
</evidence>
<reference evidence="2 3" key="1">
    <citation type="submission" date="2019-11" db="EMBL/GenBank/DDBJ databases">
        <authorList>
            <person name="Li X.-J."/>
            <person name="Feng X.-M."/>
        </authorList>
    </citation>
    <scope>NUCLEOTIDE SEQUENCE [LARGE SCALE GENOMIC DNA]</scope>
    <source>
        <strain evidence="2 3">XMNu-373</strain>
    </source>
</reference>
<evidence type="ECO:0000256" key="1">
    <source>
        <dbReference type="SAM" id="MobiDB-lite"/>
    </source>
</evidence>
<sequence length="207" mass="22979">MINAAGGRTMSDRMGRVLWLEQCRAWRRDADSVRPDEPSDGGDAVWEVRGTDASVEVAEHVDIDVLAILERLMPVDATGDNETGDTHGSRSFILWADTRRHEVFARVVTESIYSRRMARYTVNGSQGESLASITCRRAAWLSPRRTRWIVEQAGQPAAVGYQGRALSRPARCVTAPPAGRLLYPLPPHAGSRRPDTSSARNQLARER</sequence>
<evidence type="ECO:0000313" key="2">
    <source>
        <dbReference type="EMBL" id="NDL57186.1"/>
    </source>
</evidence>
<organism evidence="2 3">
    <name type="scientific">Phytoactinopolyspora mesophila</name>
    <dbReference type="NCBI Taxonomy" id="2650750"/>
    <lineage>
        <taxon>Bacteria</taxon>
        <taxon>Bacillati</taxon>
        <taxon>Actinomycetota</taxon>
        <taxon>Actinomycetes</taxon>
        <taxon>Jiangellales</taxon>
        <taxon>Jiangellaceae</taxon>
        <taxon>Phytoactinopolyspora</taxon>
    </lineage>
</organism>
<dbReference type="AlphaFoldDB" id="A0A7K3M1L3"/>
<dbReference type="EMBL" id="WLZY01000002">
    <property type="protein sequence ID" value="NDL57186.1"/>
    <property type="molecule type" value="Genomic_DNA"/>
</dbReference>
<dbReference type="Proteomes" id="UP000460435">
    <property type="component" value="Unassembled WGS sequence"/>
</dbReference>
<accession>A0A7K3M1L3</accession>
<comment type="caution">
    <text evidence="2">The sequence shown here is derived from an EMBL/GenBank/DDBJ whole genome shotgun (WGS) entry which is preliminary data.</text>
</comment>